<proteinExistence type="predicted"/>
<gene>
    <name evidence="1" type="ORF">C1H66_01450</name>
</gene>
<keyword evidence="2" id="KW-1185">Reference proteome</keyword>
<sequence>MSKLDVAVTHLNAPYGPVVAVEHFVAALRAGSYQLDEIPTASGAIIASAFNELTANLMLKCIREAGASLESANHLYLETLAENCPPSPEWEEVVDGLS</sequence>
<protein>
    <submittedName>
        <fullName evidence="1">Uncharacterized protein</fullName>
    </submittedName>
</protein>
<dbReference type="EMBL" id="PNRE01000009">
    <property type="protein sequence ID" value="PMR71730.1"/>
    <property type="molecule type" value="Genomic_DNA"/>
</dbReference>
<name>A0A2N7TU64_9GAMM</name>
<dbReference type="Proteomes" id="UP000235346">
    <property type="component" value="Unassembled WGS sequence"/>
</dbReference>
<organism evidence="1 2">
    <name type="scientific">Halomonas heilongjiangensis</name>
    <dbReference type="NCBI Taxonomy" id="1387883"/>
    <lineage>
        <taxon>Bacteria</taxon>
        <taxon>Pseudomonadati</taxon>
        <taxon>Pseudomonadota</taxon>
        <taxon>Gammaproteobacteria</taxon>
        <taxon>Oceanospirillales</taxon>
        <taxon>Halomonadaceae</taxon>
        <taxon>Halomonas</taxon>
    </lineage>
</organism>
<evidence type="ECO:0000313" key="1">
    <source>
        <dbReference type="EMBL" id="PMR71730.1"/>
    </source>
</evidence>
<comment type="caution">
    <text evidence="1">The sequence shown here is derived from an EMBL/GenBank/DDBJ whole genome shotgun (WGS) entry which is preliminary data.</text>
</comment>
<evidence type="ECO:0000313" key="2">
    <source>
        <dbReference type="Proteomes" id="UP000235346"/>
    </source>
</evidence>
<accession>A0A2N7TU64</accession>
<reference evidence="1 2" key="1">
    <citation type="submission" date="2018-01" db="EMBL/GenBank/DDBJ databases">
        <title>Halomonas endophytica sp. nov., isolated from storage liquid in the stems of Populus euphratica.</title>
        <authorList>
            <person name="Chen C."/>
        </authorList>
    </citation>
    <scope>NUCLEOTIDE SEQUENCE [LARGE SCALE GENOMIC DNA]</scope>
    <source>
        <strain evidence="1 2">DSM 26881</strain>
    </source>
</reference>
<dbReference type="OrthoDB" id="8904043at2"/>
<dbReference type="AlphaFoldDB" id="A0A2N7TU64"/>
<dbReference type="RefSeq" id="WP_102626148.1">
    <property type="nucleotide sequence ID" value="NZ_PDOH01000028.1"/>
</dbReference>